<dbReference type="PANTHER" id="PTHR36694">
    <property type="entry name" value="PASIFLORA 1, ISOFORM A-RELATED"/>
    <property type="match status" value="1"/>
</dbReference>
<feature type="transmembrane region" description="Helical" evidence="1">
    <location>
        <begin position="63"/>
        <end position="83"/>
    </location>
</feature>
<feature type="transmembrane region" description="Helical" evidence="1">
    <location>
        <begin position="18"/>
        <end position="43"/>
    </location>
</feature>
<dbReference type="Pfam" id="PF15860">
    <property type="entry name" value="DUF4728"/>
    <property type="match status" value="1"/>
</dbReference>
<keyword evidence="1" id="KW-1133">Transmembrane helix</keyword>
<feature type="transmembrane region" description="Helical" evidence="1">
    <location>
        <begin position="126"/>
        <end position="148"/>
    </location>
</feature>
<name>A0A6M2CT16_RHIMP</name>
<dbReference type="PANTHER" id="PTHR36694:SF11">
    <property type="entry name" value="LP21121P-RELATED"/>
    <property type="match status" value="1"/>
</dbReference>
<keyword evidence="1" id="KW-0812">Transmembrane</keyword>
<evidence type="ECO:0000256" key="1">
    <source>
        <dbReference type="SAM" id="Phobius"/>
    </source>
</evidence>
<organism evidence="2">
    <name type="scientific">Rhipicephalus microplus</name>
    <name type="common">Cattle tick</name>
    <name type="synonym">Boophilus microplus</name>
    <dbReference type="NCBI Taxonomy" id="6941"/>
    <lineage>
        <taxon>Eukaryota</taxon>
        <taxon>Metazoa</taxon>
        <taxon>Ecdysozoa</taxon>
        <taxon>Arthropoda</taxon>
        <taxon>Chelicerata</taxon>
        <taxon>Arachnida</taxon>
        <taxon>Acari</taxon>
        <taxon>Parasitiformes</taxon>
        <taxon>Ixodida</taxon>
        <taxon>Ixodoidea</taxon>
        <taxon>Ixodidae</taxon>
        <taxon>Rhipicephalinae</taxon>
        <taxon>Rhipicephalus</taxon>
        <taxon>Boophilus</taxon>
    </lineage>
</organism>
<proteinExistence type="predicted"/>
<dbReference type="AlphaFoldDB" id="A0A6M2CT16"/>
<reference evidence="2" key="1">
    <citation type="submission" date="2019-09" db="EMBL/GenBank/DDBJ databases">
        <title>Organ-specific transcriptomic study of the physiology of the cattle tick, Rhipicephalus microplus.</title>
        <authorList>
            <person name="Tirloni L."/>
            <person name="Braz G."/>
            <person name="Gandara A.C.P."/>
            <person name="Sabadin G.A."/>
            <person name="da Silva R.M."/>
            <person name="Guizzo M.G."/>
            <person name="Machado J.A."/>
            <person name="Costa E.P."/>
            <person name="Gomes H.F."/>
            <person name="Moraes J."/>
            <person name="Mota M.B.S."/>
            <person name="Mesquita R.D."/>
            <person name="Alvarenga P.H."/>
            <person name="Alves F."/>
            <person name="Seixas A."/>
            <person name="da Fonseca R.N."/>
            <person name="Fogaca A."/>
            <person name="Logullo C."/>
            <person name="Tanaka A."/>
            <person name="Daffre S."/>
            <person name="Termignoni C."/>
            <person name="Vaz I.S.Jr."/>
            <person name="Oliveira P.L."/>
            <person name="Ribeiro J.M."/>
        </authorList>
    </citation>
    <scope>NUCLEOTIDE SEQUENCE</scope>
    <source>
        <strain evidence="2">Porto Alegre</strain>
    </source>
</reference>
<dbReference type="EMBL" id="GHWJ01004038">
    <property type="protein sequence ID" value="NOV36775.1"/>
    <property type="molecule type" value="Transcribed_RNA"/>
</dbReference>
<dbReference type="InterPro" id="IPR031720">
    <property type="entry name" value="DUF4728"/>
</dbReference>
<sequence>MAILSRCCFVCSVRDGTLIIGITCIVCRVLASIACVVLLASYAQENNAEQGGTVRYNLTSLKLLLPDNLLVMLFSGLLVIGLVKNRRYYLIPWIVWVSASCIILIILWCLRAIIAIKDQVLTDIALLGAALVLFSLQVYFILVVFSHYQNMKNSSRQLSVVIKM</sequence>
<accession>A0A6M2CT16</accession>
<keyword evidence="1" id="KW-0472">Membrane</keyword>
<evidence type="ECO:0000313" key="2">
    <source>
        <dbReference type="EMBL" id="NOV36775.1"/>
    </source>
</evidence>
<protein>
    <submittedName>
        <fullName evidence="2">Uncharacterized protein</fullName>
    </submittedName>
</protein>
<feature type="transmembrane region" description="Helical" evidence="1">
    <location>
        <begin position="90"/>
        <end position="114"/>
    </location>
</feature>